<organism evidence="4">
    <name type="scientific">Vanderwaltozyma polyspora (strain ATCC 22028 / DSM 70294 / BCRC 21397 / CBS 2163 / NBRC 10782 / NRRL Y-8283 / UCD 57-17)</name>
    <name type="common">Kluyveromyces polysporus</name>
    <dbReference type="NCBI Taxonomy" id="436907"/>
    <lineage>
        <taxon>Eukaryota</taxon>
        <taxon>Fungi</taxon>
        <taxon>Dikarya</taxon>
        <taxon>Ascomycota</taxon>
        <taxon>Saccharomycotina</taxon>
        <taxon>Saccharomycetes</taxon>
        <taxon>Saccharomycetales</taxon>
        <taxon>Saccharomycetaceae</taxon>
        <taxon>Vanderwaltozyma</taxon>
    </lineage>
</organism>
<evidence type="ECO:0000313" key="4">
    <source>
        <dbReference type="Proteomes" id="UP000000267"/>
    </source>
</evidence>
<keyword evidence="1" id="KW-0732">Signal</keyword>
<dbReference type="InParanoid" id="A7TTS4"/>
<dbReference type="Proteomes" id="UP000000267">
    <property type="component" value="Unassembled WGS sequence"/>
</dbReference>
<dbReference type="HOGENOM" id="CLU_839551_0_0_1"/>
<dbReference type="EMBL" id="DS480616">
    <property type="protein sequence ID" value="EDO14334.1"/>
    <property type="molecule type" value="Genomic_DNA"/>
</dbReference>
<dbReference type="GeneID" id="5542309"/>
<evidence type="ECO:0000259" key="2">
    <source>
        <dbReference type="Pfam" id="PF20521"/>
    </source>
</evidence>
<dbReference type="OrthoDB" id="4069830at2759"/>
<gene>
    <name evidence="3" type="ORF">Kpol_163p2</name>
</gene>
<feature type="domain" description="Secreted protein CSS2 C-terminal" evidence="2">
    <location>
        <begin position="248"/>
        <end position="301"/>
    </location>
</feature>
<dbReference type="eggNOG" id="ENOG502SU1I">
    <property type="taxonomic scope" value="Eukaryota"/>
</dbReference>
<protein>
    <recommendedName>
        <fullName evidence="2">Secreted protein CSS2 C-terminal domain-containing protein</fullName>
    </recommendedName>
</protein>
<dbReference type="KEGG" id="vpo:Kpol_163p2"/>
<evidence type="ECO:0000256" key="1">
    <source>
        <dbReference type="SAM" id="SignalP"/>
    </source>
</evidence>
<dbReference type="RefSeq" id="XP_001642192.1">
    <property type="nucleotide sequence ID" value="XM_001642142.1"/>
</dbReference>
<feature type="signal peptide" evidence="1">
    <location>
        <begin position="1"/>
        <end position="19"/>
    </location>
</feature>
<keyword evidence="4" id="KW-1185">Reference proteome</keyword>
<dbReference type="InterPro" id="IPR046624">
    <property type="entry name" value="CSS2_C"/>
</dbReference>
<dbReference type="PhylomeDB" id="A7TTS4"/>
<dbReference type="AlphaFoldDB" id="A7TTS4"/>
<evidence type="ECO:0000313" key="3">
    <source>
        <dbReference type="EMBL" id="EDO14334.1"/>
    </source>
</evidence>
<feature type="chain" id="PRO_5002715739" description="Secreted protein CSS2 C-terminal domain-containing protein" evidence="1">
    <location>
        <begin position="20"/>
        <end position="333"/>
    </location>
</feature>
<dbReference type="Pfam" id="PF20521">
    <property type="entry name" value="DUF6736"/>
    <property type="match status" value="1"/>
</dbReference>
<accession>A7TTS4</accession>
<reference evidence="3 4" key="1">
    <citation type="journal article" date="2007" name="Proc. Natl. Acad. Sci. U.S.A.">
        <title>Independent sorting-out of thousands of duplicated gene pairs in two yeast species descended from a whole-genome duplication.</title>
        <authorList>
            <person name="Scannell D.R."/>
            <person name="Frank A.C."/>
            <person name="Conant G.C."/>
            <person name="Byrne K.P."/>
            <person name="Woolfit M."/>
            <person name="Wolfe K.H."/>
        </authorList>
    </citation>
    <scope>NUCLEOTIDE SEQUENCE [LARGE SCALE GENOMIC DNA]</scope>
    <source>
        <strain evidence="4">ATCC 22028 / DSM 70294 / BCRC 21397 / CBS 2163 / NBRC 10782 / NRRL Y-8283 / UCD 57-17</strain>
    </source>
</reference>
<sequence>MVTALLLCILSNYVSLCLGDIVSGNTTVLSNNTYNAFSGELVNVTYDELKTVYFFKDGTNVTAYNLAMGSPEHIARQYGTYGPGDGSGASYQGIAVNTLALREVAQNLAVAGPSPKLTRRNVEDANAIYEHLLNQLGATSDTPTYMPKREAAVNHCDSGYARTWIDTVYCFWENRDVVMRIISKTWTWTLDTGLLGDAPGWIRVSLGVFQQAQQSSQKTVCGSVTQWYDTYPNGGSDKVSYLIAVSAYTTGKNCDTTASEDTIRQAFAGAAQAVSNTDASSWCIHFNHRGTWNADIRVSLWDDVHFCSQNIWDIPCPDNGQWQPGKNYIKDEL</sequence>
<name>A7TTS4_VANPO</name>
<proteinExistence type="predicted"/>